<dbReference type="EMBL" id="NOXU01000032">
    <property type="protein sequence ID" value="OYQ31551.1"/>
    <property type="molecule type" value="Genomic_DNA"/>
</dbReference>
<reference evidence="1 2" key="1">
    <citation type="submission" date="2017-07" db="EMBL/GenBank/DDBJ databases">
        <title>Niveispirillum cyanobacteriorum sp. nov., isolated from cyanobacterial aggregates in a eutrophic lake.</title>
        <authorList>
            <person name="Cai H."/>
        </authorList>
    </citation>
    <scope>NUCLEOTIDE SEQUENCE [LARGE SCALE GENOMIC DNA]</scope>
    <source>
        <strain evidence="2">TH1-14</strain>
    </source>
</reference>
<organism evidence="1 2">
    <name type="scientific">Niveispirillum lacus</name>
    <dbReference type="NCBI Taxonomy" id="1981099"/>
    <lineage>
        <taxon>Bacteria</taxon>
        <taxon>Pseudomonadati</taxon>
        <taxon>Pseudomonadota</taxon>
        <taxon>Alphaproteobacteria</taxon>
        <taxon>Rhodospirillales</taxon>
        <taxon>Azospirillaceae</taxon>
        <taxon>Niveispirillum</taxon>
    </lineage>
</organism>
<sequence>MSHMAATAFRSPGSRNCRWAARQLGCTTRAAAYGENADGDVPASLQDKWSQPLQFIWPDLSSEPVPGNCPVCADPGPHRAALILTGAGPGGSDWCVIECRSCRSRFSTDRQGADYHGGDVPDTPFLHYYMEQGAGLRPMLEPLGFAEPGPRRMLEIGGGFGFPSDYVQTVLGWTAKGFDPSGLAVMGQRYLGLDITRDYWTSDTPLEQPFDVAYASEVIEHIPEPGPFLAAMRRAVGQQGVVALTTPNGAALNPGTTPGMLVPIASPGLHLTLFSAQGLDLALRMAGFAHVQVEEDGAQLRAFASASTLPPLRPLKAEYYVEYLRRRIATPDIAPALLSGLRYRLFKELVNQGDQAGALQLYAEMAAALRQRFGVDLDDPASLLLPPAGIESREWLALMPGNITGLLYFRAVLANNAEQDARSAAFYAGRAAQAGASLRLALRAVGIEDGETEALAMAAMHLYLTAAAGVGVDTAPLLSAVEHGDENGGLLLPARFRCQLRDLVVRDLRATRHPALLWRALQVINPAPLDEAAILSDALATGLPVAPVAAFEALQTAPDADSVRHALWQIWCTPGISEAPASLSHARKLALIRLVLLGAYADAETLFEVWEDQTLADDRSVADALAIAAAARRQGRVTPAGDYTAIEQAADAQGVKQALWALWTRPGAAESPALIRQARKLALIRLVLLGAFADAESLFTAWEDPGLANDEPVATALAIAASAR</sequence>
<evidence type="ECO:0000313" key="2">
    <source>
        <dbReference type="Proteomes" id="UP000216998"/>
    </source>
</evidence>
<dbReference type="Proteomes" id="UP000216998">
    <property type="component" value="Unassembled WGS sequence"/>
</dbReference>
<dbReference type="Pfam" id="PF13489">
    <property type="entry name" value="Methyltransf_23"/>
    <property type="match status" value="1"/>
</dbReference>
<gene>
    <name evidence="1" type="ORF">CHU95_20635</name>
</gene>
<comment type="caution">
    <text evidence="1">The sequence shown here is derived from an EMBL/GenBank/DDBJ whole genome shotgun (WGS) entry which is preliminary data.</text>
</comment>
<dbReference type="Gene3D" id="3.40.50.150">
    <property type="entry name" value="Vaccinia Virus protein VP39"/>
    <property type="match status" value="1"/>
</dbReference>
<name>A0A255YQU4_9PROT</name>
<keyword evidence="2" id="KW-1185">Reference proteome</keyword>
<evidence type="ECO:0008006" key="3">
    <source>
        <dbReference type="Google" id="ProtNLM"/>
    </source>
</evidence>
<dbReference type="AlphaFoldDB" id="A0A255YQU4"/>
<proteinExistence type="predicted"/>
<dbReference type="SUPFAM" id="SSF53335">
    <property type="entry name" value="S-adenosyl-L-methionine-dependent methyltransferases"/>
    <property type="match status" value="1"/>
</dbReference>
<evidence type="ECO:0000313" key="1">
    <source>
        <dbReference type="EMBL" id="OYQ31551.1"/>
    </source>
</evidence>
<accession>A0A255YQU4</accession>
<dbReference type="OrthoDB" id="9792690at2"/>
<protein>
    <recommendedName>
        <fullName evidence="3">Methyltransferase type 11 domain-containing protein</fullName>
    </recommendedName>
</protein>
<dbReference type="InterPro" id="IPR029063">
    <property type="entry name" value="SAM-dependent_MTases_sf"/>
</dbReference>